<name>A0A3R8PJ81_9GAMM</name>
<accession>A0A3R8PJ81</accession>
<dbReference type="Proteomes" id="UP000256817">
    <property type="component" value="Unassembled WGS sequence"/>
</dbReference>
<evidence type="ECO:0000313" key="1">
    <source>
        <dbReference type="EMBL" id="RRO05975.1"/>
    </source>
</evidence>
<dbReference type="EMBL" id="QHJW02000044">
    <property type="protein sequence ID" value="RRO05975.1"/>
    <property type="molecule type" value="Genomic_DNA"/>
</dbReference>
<dbReference type="InterPro" id="IPR025332">
    <property type="entry name" value="DUF4238"/>
</dbReference>
<reference evidence="1" key="1">
    <citation type="submission" date="2018-11" db="EMBL/GenBank/DDBJ databases">
        <title>Draft genome sequences of proposed Pectobacterium aquaticum sp. nov. isolated in France from fresh water.</title>
        <authorList>
            <person name="Pedron J."/>
            <person name="Barny M.A."/>
        </authorList>
    </citation>
    <scope>NUCLEOTIDE SEQUENCE [LARGE SCALE GENOMIC DNA]</scope>
    <source>
        <strain evidence="1">A35-S23-M15</strain>
    </source>
</reference>
<gene>
    <name evidence="1" type="ORF">DMB85_016485</name>
</gene>
<organism evidence="1 2">
    <name type="scientific">Pectobacterium aquaticum</name>
    <dbReference type="NCBI Taxonomy" id="2204145"/>
    <lineage>
        <taxon>Bacteria</taxon>
        <taxon>Pseudomonadati</taxon>
        <taxon>Pseudomonadota</taxon>
        <taxon>Gammaproteobacteria</taxon>
        <taxon>Enterobacterales</taxon>
        <taxon>Pectobacteriaceae</taxon>
        <taxon>Pectobacterium</taxon>
    </lineage>
</organism>
<dbReference type="Pfam" id="PF14022">
    <property type="entry name" value="DUF4238"/>
    <property type="match status" value="1"/>
</dbReference>
<protein>
    <submittedName>
        <fullName evidence="1">DUF4238 domain-containing protein</fullName>
    </submittedName>
</protein>
<proteinExistence type="predicted"/>
<sequence length="230" mass="26599">MLSYIYIQYTRTQKAKNIVDNGISDNFESFKATKKEDLFNYLMNENKSRSLGATEDNINNMIESLTVKLNDPFHYIFETAIKHYNKNQHLKGVVLFNTSKAPFITSDNPVLNIVTLFDKRISSFFMPVSPAHCLFFFDENYFRVKNIENIVFISDINEIHYINTLQSENCNNNIYLPHLHSYCTLRDVLHGNSDGGAFWNHIKAISLSKFYANNITIHLTGGHAVPVEHY</sequence>
<evidence type="ECO:0000313" key="2">
    <source>
        <dbReference type="Proteomes" id="UP000256817"/>
    </source>
</evidence>
<comment type="caution">
    <text evidence="1">The sequence shown here is derived from an EMBL/GenBank/DDBJ whole genome shotgun (WGS) entry which is preliminary data.</text>
</comment>
<keyword evidence="2" id="KW-1185">Reference proteome</keyword>